<comment type="caution">
    <text evidence="1">The sequence shown here is derived from an EMBL/GenBank/DDBJ whole genome shotgun (WGS) entry which is preliminary data.</text>
</comment>
<reference evidence="1" key="2">
    <citation type="journal article" date="2022" name="New Phytol.">
        <title>Evolutionary transition to the ectomycorrhizal habit in the genomes of a hyperdiverse lineage of mushroom-forming fungi.</title>
        <authorList>
            <person name="Looney B."/>
            <person name="Miyauchi S."/>
            <person name="Morin E."/>
            <person name="Drula E."/>
            <person name="Courty P.E."/>
            <person name="Kohler A."/>
            <person name="Kuo A."/>
            <person name="LaButti K."/>
            <person name="Pangilinan J."/>
            <person name="Lipzen A."/>
            <person name="Riley R."/>
            <person name="Andreopoulos W."/>
            <person name="He G."/>
            <person name="Johnson J."/>
            <person name="Nolan M."/>
            <person name="Tritt A."/>
            <person name="Barry K.W."/>
            <person name="Grigoriev I.V."/>
            <person name="Nagy L.G."/>
            <person name="Hibbett D."/>
            <person name="Henrissat B."/>
            <person name="Matheny P.B."/>
            <person name="Labbe J."/>
            <person name="Martin F.M."/>
        </authorList>
    </citation>
    <scope>NUCLEOTIDE SEQUENCE</scope>
    <source>
        <strain evidence="1">EC-137</strain>
    </source>
</reference>
<accession>A0ACB8QMK6</accession>
<sequence>MSRPQSRPSASSAQRLQQARRPSVSLPLSVPQLRRSSSATLKPKAAAVSRSSKTTQKLVFLPTDPQTQPIREVGAEDDDDVHGYETDAGVRVRERKSSAERMSKADRRRAGFRRITAYCVAESVRLKILASFLKREHNVAPRAYDNAIYAMYHLPLLPGYGPNTNIRSSAPPPAHDHAAASAALSEVEDAGYQGMYFSSSPPAGHAPFNPVDGYISTSPADDRRALLSPPLTTPSAANGRVRPDPASFAEAVFFAYGVIVFFGLDEVQERGILEDITAALALRRQRPDDRWEVEELNFAYDPTIASPRIYNDFFTLKQPSHLLTLSIAHAIAQSTLLAYYETLTTTILSDPATTAIPLSLARTGALQISRTNAMKLTGKLFRLRRDVVLIGNVLDVPDMFWEEASLQGLYDAVREYFEIGERVRGVEERVAGARGLLDAIHDHLNNHAMERITWVIIWLIVVACMVEVGEVVARLIVHATTANAPKAASVATGAGTALVSNATPAAAPLVVQRMGAVVDLSTMSREEALSAVERMFGA</sequence>
<keyword evidence="2" id="KW-1185">Reference proteome</keyword>
<dbReference type="EMBL" id="MU273534">
    <property type="protein sequence ID" value="KAI0032875.1"/>
    <property type="molecule type" value="Genomic_DNA"/>
</dbReference>
<name>A0ACB8QMK6_9AGAM</name>
<evidence type="ECO:0000313" key="2">
    <source>
        <dbReference type="Proteomes" id="UP000814128"/>
    </source>
</evidence>
<proteinExistence type="predicted"/>
<dbReference type="Proteomes" id="UP000814128">
    <property type="component" value="Unassembled WGS sequence"/>
</dbReference>
<evidence type="ECO:0000313" key="1">
    <source>
        <dbReference type="EMBL" id="KAI0032875.1"/>
    </source>
</evidence>
<organism evidence="1 2">
    <name type="scientific">Vararia minispora EC-137</name>
    <dbReference type="NCBI Taxonomy" id="1314806"/>
    <lineage>
        <taxon>Eukaryota</taxon>
        <taxon>Fungi</taxon>
        <taxon>Dikarya</taxon>
        <taxon>Basidiomycota</taxon>
        <taxon>Agaricomycotina</taxon>
        <taxon>Agaricomycetes</taxon>
        <taxon>Russulales</taxon>
        <taxon>Lachnocladiaceae</taxon>
        <taxon>Vararia</taxon>
    </lineage>
</organism>
<protein>
    <submittedName>
        <fullName evidence="1">Uncharacterized protein</fullName>
    </submittedName>
</protein>
<reference evidence="1" key="1">
    <citation type="submission" date="2021-02" db="EMBL/GenBank/DDBJ databases">
        <authorList>
            <consortium name="DOE Joint Genome Institute"/>
            <person name="Ahrendt S."/>
            <person name="Looney B.P."/>
            <person name="Miyauchi S."/>
            <person name="Morin E."/>
            <person name="Drula E."/>
            <person name="Courty P.E."/>
            <person name="Chicoki N."/>
            <person name="Fauchery L."/>
            <person name="Kohler A."/>
            <person name="Kuo A."/>
            <person name="Labutti K."/>
            <person name="Pangilinan J."/>
            <person name="Lipzen A."/>
            <person name="Riley R."/>
            <person name="Andreopoulos W."/>
            <person name="He G."/>
            <person name="Johnson J."/>
            <person name="Barry K.W."/>
            <person name="Grigoriev I.V."/>
            <person name="Nagy L."/>
            <person name="Hibbett D."/>
            <person name="Henrissat B."/>
            <person name="Matheny P.B."/>
            <person name="Labbe J."/>
            <person name="Martin F."/>
        </authorList>
    </citation>
    <scope>NUCLEOTIDE SEQUENCE</scope>
    <source>
        <strain evidence="1">EC-137</strain>
    </source>
</reference>
<gene>
    <name evidence="1" type="ORF">K488DRAFT_48984</name>
</gene>